<evidence type="ECO:0000259" key="6">
    <source>
        <dbReference type="Pfam" id="PF14691"/>
    </source>
</evidence>
<keyword evidence="3" id="KW-0314">Glutamate biosynthesis</keyword>
<feature type="domain" description="FAD/NAD(P)-binding" evidence="5">
    <location>
        <begin position="145"/>
        <end position="458"/>
    </location>
</feature>
<comment type="caution">
    <text evidence="7">The sequence shown here is derived from an EMBL/GenBank/DDBJ whole genome shotgun (WGS) entry which is preliminary data.</text>
</comment>
<dbReference type="InterPro" id="IPR023753">
    <property type="entry name" value="FAD/NAD-binding_dom"/>
</dbReference>
<evidence type="ECO:0000313" key="8">
    <source>
        <dbReference type="Proteomes" id="UP000522081"/>
    </source>
</evidence>
<dbReference type="PANTHER" id="PTHR43100">
    <property type="entry name" value="GLUTAMATE SYNTHASE [NADPH] SMALL CHAIN"/>
    <property type="match status" value="1"/>
</dbReference>
<dbReference type="AlphaFoldDB" id="A0A7Z0BT98"/>
<dbReference type="Proteomes" id="UP000522081">
    <property type="component" value="Unassembled WGS sequence"/>
</dbReference>
<gene>
    <name evidence="7" type="ORF">FHS75_002080</name>
</gene>
<feature type="domain" description="Dihydroprymidine dehydrogenase" evidence="6">
    <location>
        <begin position="25"/>
        <end position="131"/>
    </location>
</feature>
<evidence type="ECO:0000313" key="7">
    <source>
        <dbReference type="EMBL" id="NYH95751.1"/>
    </source>
</evidence>
<dbReference type="InterPro" id="IPR006005">
    <property type="entry name" value="Glut_synth_ssu1"/>
</dbReference>
<evidence type="ECO:0000256" key="4">
    <source>
        <dbReference type="ARBA" id="ARBA00029440"/>
    </source>
</evidence>
<organism evidence="7 8">
    <name type="scientific">Novosphingobium marinum</name>
    <dbReference type="NCBI Taxonomy" id="1514948"/>
    <lineage>
        <taxon>Bacteria</taxon>
        <taxon>Pseudomonadati</taxon>
        <taxon>Pseudomonadota</taxon>
        <taxon>Alphaproteobacteria</taxon>
        <taxon>Sphingomonadales</taxon>
        <taxon>Sphingomonadaceae</taxon>
        <taxon>Novosphingobium</taxon>
    </lineage>
</organism>
<evidence type="ECO:0000259" key="5">
    <source>
        <dbReference type="Pfam" id="PF07992"/>
    </source>
</evidence>
<dbReference type="SUPFAM" id="SSF46548">
    <property type="entry name" value="alpha-helical ferredoxin"/>
    <property type="match status" value="1"/>
</dbReference>
<dbReference type="GO" id="GO:0016040">
    <property type="term" value="F:glutamate synthase (NADH) activity"/>
    <property type="evidence" value="ECO:0007669"/>
    <property type="project" value="UniProtKB-EC"/>
</dbReference>
<protein>
    <submittedName>
        <fullName evidence="7">Glutamate synthase (NADPH/NADH) small chain</fullName>
        <ecNumber evidence="7">1.4.1.13</ecNumber>
        <ecNumber evidence="7">1.4.1.14</ecNumber>
    </submittedName>
</protein>
<dbReference type="PANTHER" id="PTHR43100:SF1">
    <property type="entry name" value="GLUTAMATE SYNTHASE [NADPH] SMALL CHAIN"/>
    <property type="match status" value="1"/>
</dbReference>
<reference evidence="7 8" key="1">
    <citation type="submission" date="2020-07" db="EMBL/GenBank/DDBJ databases">
        <title>Genomic Encyclopedia of Type Strains, Phase IV (KMG-IV): sequencing the most valuable type-strain genomes for metagenomic binning, comparative biology and taxonomic classification.</title>
        <authorList>
            <person name="Goeker M."/>
        </authorList>
    </citation>
    <scope>NUCLEOTIDE SEQUENCE [LARGE SCALE GENOMIC DNA]</scope>
    <source>
        <strain evidence="7 8">DSM 29043</strain>
    </source>
</reference>
<dbReference type="InterPro" id="IPR009051">
    <property type="entry name" value="Helical_ferredxn"/>
</dbReference>
<evidence type="ECO:0000256" key="2">
    <source>
        <dbReference type="ARBA" id="ARBA00023002"/>
    </source>
</evidence>
<dbReference type="InterPro" id="IPR036188">
    <property type="entry name" value="FAD/NAD-bd_sf"/>
</dbReference>
<keyword evidence="2 7" id="KW-0560">Oxidoreductase</keyword>
<evidence type="ECO:0000256" key="1">
    <source>
        <dbReference type="ARBA" id="ARBA00022605"/>
    </source>
</evidence>
<accession>A0A7Z0BT98</accession>
<keyword evidence="8" id="KW-1185">Reference proteome</keyword>
<evidence type="ECO:0000256" key="3">
    <source>
        <dbReference type="ARBA" id="ARBA00023164"/>
    </source>
</evidence>
<comment type="pathway">
    <text evidence="4">Amino-acid biosynthesis.</text>
</comment>
<dbReference type="Gene3D" id="1.10.1060.10">
    <property type="entry name" value="Alpha-helical ferredoxin"/>
    <property type="match status" value="1"/>
</dbReference>
<dbReference type="Pfam" id="PF07992">
    <property type="entry name" value="Pyr_redox_2"/>
    <property type="match status" value="1"/>
</dbReference>
<dbReference type="Gene3D" id="3.50.50.60">
    <property type="entry name" value="FAD/NAD(P)-binding domain"/>
    <property type="match status" value="2"/>
</dbReference>
<name>A0A7Z0BT98_9SPHN</name>
<dbReference type="GO" id="GO:0004355">
    <property type="term" value="F:glutamate synthase (NADPH) activity"/>
    <property type="evidence" value="ECO:0007669"/>
    <property type="project" value="UniProtKB-EC"/>
</dbReference>
<dbReference type="RefSeq" id="WP_179407649.1">
    <property type="nucleotide sequence ID" value="NZ_BMGF01000003.1"/>
</dbReference>
<dbReference type="GO" id="GO:0051536">
    <property type="term" value="F:iron-sulfur cluster binding"/>
    <property type="evidence" value="ECO:0007669"/>
    <property type="project" value="InterPro"/>
</dbReference>
<dbReference type="EMBL" id="JACBZF010000003">
    <property type="protein sequence ID" value="NYH95751.1"/>
    <property type="molecule type" value="Genomic_DNA"/>
</dbReference>
<dbReference type="GO" id="GO:0016639">
    <property type="term" value="F:oxidoreductase activity, acting on the CH-NH2 group of donors, NAD or NADP as acceptor"/>
    <property type="evidence" value="ECO:0007669"/>
    <property type="project" value="InterPro"/>
</dbReference>
<dbReference type="InterPro" id="IPR028261">
    <property type="entry name" value="DPD_II"/>
</dbReference>
<dbReference type="EC" id="1.4.1.13" evidence="7"/>
<dbReference type="SUPFAM" id="SSF51971">
    <property type="entry name" value="Nucleotide-binding domain"/>
    <property type="match status" value="2"/>
</dbReference>
<dbReference type="EC" id="1.4.1.14" evidence="7"/>
<keyword evidence="1" id="KW-0028">Amino-acid biosynthesis</keyword>
<dbReference type="GO" id="GO:0006537">
    <property type="term" value="P:glutamate biosynthetic process"/>
    <property type="evidence" value="ECO:0007669"/>
    <property type="project" value="UniProtKB-KW"/>
</dbReference>
<dbReference type="PRINTS" id="PR00419">
    <property type="entry name" value="ADXRDTASE"/>
</dbReference>
<dbReference type="Pfam" id="PF14691">
    <property type="entry name" value="Fer4_20"/>
    <property type="match status" value="1"/>
</dbReference>
<proteinExistence type="predicted"/>
<sequence>MGKETGFLELDRHDRSYADPKERLHHYKEFVIPLADNELKDQASRCMNCGIPYCHNGCPVNNQIPDWNHLVYEDDWKNALDNLHSTNNFPEFTGRICPAPCEASCTLNLIDQPVTIKSIECAIVDKGWKEGWIVPYVPGERTGKSVAVVGAGPAGLACAQQLARAGHSVTVFEKHDRVGGLLRYGIPDFKMEKHLINRRAVQMEAEGVTFRTSTEVGVDVSVKALKENFDIIVFSGGAEEARKLDIPGAELPSVRLAMEFLTQQNKRNAGDDEMRAAPRGSLTATGKHVIVIGGGDTGSDCVGTSNRQGAASVTQLEIMPKPPEREDKAMTWPNWPLKLRTSSSHEEGVDRDWAVLTKRVVGENDVKGLECIRVEWVDGKMQEVEGSEFTLEADLILLAMGFIGPRKQGLIDQSGVELDPRGNVKADTVKYQSSDPRIFACGDMRRGQSLVVWAIREGRQCARAVDEVLMGTSELPL</sequence>
<dbReference type="NCBIfam" id="TIGR01317">
    <property type="entry name" value="GOGAT_sm_gam"/>
    <property type="match status" value="1"/>
</dbReference>
<dbReference type="InterPro" id="IPR051394">
    <property type="entry name" value="Glutamate_Synthase"/>
</dbReference>